<evidence type="ECO:0000256" key="1">
    <source>
        <dbReference type="SAM" id="MobiDB-lite"/>
    </source>
</evidence>
<feature type="region of interest" description="Disordered" evidence="1">
    <location>
        <begin position="1"/>
        <end position="39"/>
    </location>
</feature>
<accession>A0A0L6VGL9</accession>
<organism evidence="2 3">
    <name type="scientific">Puccinia sorghi</name>
    <dbReference type="NCBI Taxonomy" id="27349"/>
    <lineage>
        <taxon>Eukaryota</taxon>
        <taxon>Fungi</taxon>
        <taxon>Dikarya</taxon>
        <taxon>Basidiomycota</taxon>
        <taxon>Pucciniomycotina</taxon>
        <taxon>Pucciniomycetes</taxon>
        <taxon>Pucciniales</taxon>
        <taxon>Pucciniaceae</taxon>
        <taxon>Puccinia</taxon>
    </lineage>
</organism>
<sequence length="39" mass="4302">MSHFGFDLLGREGPPPGYHTDSKNWRIHGIGQPPEVDVG</sequence>
<protein>
    <submittedName>
        <fullName evidence="2">Uncharacterized protein</fullName>
    </submittedName>
</protein>
<keyword evidence="3" id="KW-1185">Reference proteome</keyword>
<proteinExistence type="predicted"/>
<evidence type="ECO:0000313" key="3">
    <source>
        <dbReference type="Proteomes" id="UP000037035"/>
    </source>
</evidence>
<name>A0A0L6VGL9_9BASI</name>
<dbReference type="EMBL" id="LAVV01006449">
    <property type="protein sequence ID" value="KNZ59864.1"/>
    <property type="molecule type" value="Genomic_DNA"/>
</dbReference>
<dbReference type="VEuPathDB" id="FungiDB:VP01_1650g3"/>
<dbReference type="Proteomes" id="UP000037035">
    <property type="component" value="Unassembled WGS sequence"/>
</dbReference>
<reference evidence="2 3" key="1">
    <citation type="submission" date="2015-08" db="EMBL/GenBank/DDBJ databases">
        <title>Next Generation Sequencing and Analysis of the Genome of Puccinia sorghi L Schw, the Causal Agent of Maize Common Rust.</title>
        <authorList>
            <person name="Rochi L."/>
            <person name="Burguener G."/>
            <person name="Darino M."/>
            <person name="Turjanski A."/>
            <person name="Kreff E."/>
            <person name="Dieguez M.J."/>
            <person name="Sacco F."/>
        </authorList>
    </citation>
    <scope>NUCLEOTIDE SEQUENCE [LARGE SCALE GENOMIC DNA]</scope>
    <source>
        <strain evidence="2 3">RO10H11247</strain>
    </source>
</reference>
<gene>
    <name evidence="2" type="ORF">VP01_1650g3</name>
</gene>
<comment type="caution">
    <text evidence="2">The sequence shown here is derived from an EMBL/GenBank/DDBJ whole genome shotgun (WGS) entry which is preliminary data.</text>
</comment>
<dbReference type="AlphaFoldDB" id="A0A0L6VGL9"/>
<evidence type="ECO:0000313" key="2">
    <source>
        <dbReference type="EMBL" id="KNZ59864.1"/>
    </source>
</evidence>
<dbReference type="OrthoDB" id="2502883at2759"/>